<keyword evidence="3" id="KW-1185">Reference proteome</keyword>
<dbReference type="NCBIfam" id="TIGR02532">
    <property type="entry name" value="IV_pilin_GFxxxE"/>
    <property type="match status" value="1"/>
</dbReference>
<dbReference type="RefSeq" id="WP_119768788.1">
    <property type="nucleotide sequence ID" value="NZ_QYUO01000001.1"/>
</dbReference>
<reference evidence="3" key="1">
    <citation type="submission" date="2018-09" db="EMBL/GenBank/DDBJ databases">
        <authorList>
            <person name="Zhu H."/>
        </authorList>
    </citation>
    <scope>NUCLEOTIDE SEQUENCE [LARGE SCALE GENOMIC DNA]</scope>
    <source>
        <strain evidence="3">K1R23-30</strain>
    </source>
</reference>
<keyword evidence="1" id="KW-1133">Transmembrane helix</keyword>
<accession>A0A3A3FU86</accession>
<evidence type="ECO:0000313" key="2">
    <source>
        <dbReference type="EMBL" id="RJF98844.1"/>
    </source>
</evidence>
<dbReference type="AlphaFoldDB" id="A0A3A3FU86"/>
<dbReference type="InterPro" id="IPR012902">
    <property type="entry name" value="N_methyl_site"/>
</dbReference>
<name>A0A3A3FU86_9BURK</name>
<dbReference type="SUPFAM" id="SSF54523">
    <property type="entry name" value="Pili subunits"/>
    <property type="match status" value="1"/>
</dbReference>
<keyword evidence="1" id="KW-0472">Membrane</keyword>
<sequence>MNTVPIFKKADVHGRGAKASCVGVPGFTLVELVLVIALTGVVAAGLMVFFIPATNSYFDARRRAGLTDHADTALRRMARDIRIAVPNSIRSPGNQCFELLPTLTGGRYRMASDVVSDAATCTSATCSAPLDTSQSSTGFDVLSPMPTLPAVGDWVVVGNQNPNDVYAGTNRTAITAIANAPNAAFGQQRLTFGAQQFPLGYAGGRFSIVANNGGAPAVFYICDGADGTVDAQGNGKGTLYQLSRPFAPAYPASCPAAAGAAVVTRNVRSCNFVYSPSIGSTQQRGFVWMQLDLSESNETLSLSFGAHVDNVP</sequence>
<dbReference type="InterPro" id="IPR045584">
    <property type="entry name" value="Pilin-like"/>
</dbReference>
<proteinExistence type="predicted"/>
<keyword evidence="1" id="KW-0812">Transmembrane</keyword>
<organism evidence="2 3">
    <name type="scientific">Noviherbaspirillum saxi</name>
    <dbReference type="NCBI Taxonomy" id="2320863"/>
    <lineage>
        <taxon>Bacteria</taxon>
        <taxon>Pseudomonadati</taxon>
        <taxon>Pseudomonadota</taxon>
        <taxon>Betaproteobacteria</taxon>
        <taxon>Burkholderiales</taxon>
        <taxon>Oxalobacteraceae</taxon>
        <taxon>Noviherbaspirillum</taxon>
    </lineage>
</organism>
<evidence type="ECO:0000256" key="1">
    <source>
        <dbReference type="SAM" id="Phobius"/>
    </source>
</evidence>
<comment type="caution">
    <text evidence="2">The sequence shown here is derived from an EMBL/GenBank/DDBJ whole genome shotgun (WGS) entry which is preliminary data.</text>
</comment>
<dbReference type="Proteomes" id="UP000265955">
    <property type="component" value="Unassembled WGS sequence"/>
</dbReference>
<feature type="transmembrane region" description="Helical" evidence="1">
    <location>
        <begin position="32"/>
        <end position="53"/>
    </location>
</feature>
<gene>
    <name evidence="2" type="ORF">D3871_10195</name>
</gene>
<dbReference type="EMBL" id="QYUO01000001">
    <property type="protein sequence ID" value="RJF98844.1"/>
    <property type="molecule type" value="Genomic_DNA"/>
</dbReference>
<protein>
    <submittedName>
        <fullName evidence="2">Type II secretion system protein</fullName>
    </submittedName>
</protein>
<evidence type="ECO:0000313" key="3">
    <source>
        <dbReference type="Proteomes" id="UP000265955"/>
    </source>
</evidence>